<keyword evidence="6 14" id="KW-0677">Repeat</keyword>
<dbReference type="STRING" id="246404.A0A507FLW0"/>
<evidence type="ECO:0000256" key="13">
    <source>
        <dbReference type="PROSITE-ProRule" id="PRU00221"/>
    </source>
</evidence>
<dbReference type="SMART" id="SM01167">
    <property type="entry name" value="DUF1900"/>
    <property type="match status" value="1"/>
</dbReference>
<dbReference type="SMART" id="SM00386">
    <property type="entry name" value="HAT"/>
    <property type="match status" value="8"/>
</dbReference>
<dbReference type="GO" id="GO:0005634">
    <property type="term" value="C:nucleus"/>
    <property type="evidence" value="ECO:0007669"/>
    <property type="project" value="UniProtKB-SubCell"/>
</dbReference>
<accession>A0A507FLW0</accession>
<evidence type="ECO:0000256" key="11">
    <source>
        <dbReference type="ARBA" id="ARBA00038019"/>
    </source>
</evidence>
<evidence type="ECO:0000256" key="16">
    <source>
        <dbReference type="SAM" id="MobiDB-lite"/>
    </source>
</evidence>
<dbReference type="PROSITE" id="PS50294">
    <property type="entry name" value="WD_REPEATS_REGION"/>
    <property type="match status" value="2"/>
</dbReference>
<dbReference type="GO" id="GO:0006397">
    <property type="term" value="P:mRNA processing"/>
    <property type="evidence" value="ECO:0007669"/>
    <property type="project" value="UniProtKB-KW"/>
</dbReference>
<evidence type="ECO:0000259" key="17">
    <source>
        <dbReference type="SMART" id="SM01166"/>
    </source>
</evidence>
<keyword evidence="9" id="KW-0009">Actin-binding</keyword>
<evidence type="ECO:0000256" key="4">
    <source>
        <dbReference type="ARBA" id="ARBA00022574"/>
    </source>
</evidence>
<feature type="repeat" description="WD" evidence="13">
    <location>
        <begin position="74"/>
        <end position="116"/>
    </location>
</feature>
<dbReference type="GO" id="GO:0007015">
    <property type="term" value="P:actin filament organization"/>
    <property type="evidence" value="ECO:0007669"/>
    <property type="project" value="TreeGrafter"/>
</dbReference>
<dbReference type="SUPFAM" id="SSF48452">
    <property type="entry name" value="TPR-like"/>
    <property type="match status" value="1"/>
</dbReference>
<evidence type="ECO:0000256" key="5">
    <source>
        <dbReference type="ARBA" id="ARBA00022664"/>
    </source>
</evidence>
<keyword evidence="3" id="KW-0597">Phosphoprotein</keyword>
<dbReference type="PANTHER" id="PTHR10856">
    <property type="entry name" value="CORONIN"/>
    <property type="match status" value="1"/>
</dbReference>
<dbReference type="InterPro" id="IPR003107">
    <property type="entry name" value="HAT"/>
</dbReference>
<name>A0A507FLW0_9FUNG</name>
<dbReference type="EMBL" id="QEAP01000025">
    <property type="protein sequence ID" value="TPX77242.1"/>
    <property type="molecule type" value="Genomic_DNA"/>
</dbReference>
<dbReference type="Proteomes" id="UP000320333">
    <property type="component" value="Unassembled WGS sequence"/>
</dbReference>
<keyword evidence="5" id="KW-0507">mRNA processing</keyword>
<sequence>MSRFVRASKYRHVFGTPNKKEQCYDNLKVSRSAWDTNLVKVNSLFISVNMEAGGGGAFAVIPHANTGKNEVPLYVGHTGAVLDTDFNPFNDHIVASGAEDSKVMVWQIPEGGPTANIDAPLMTLSGHGRKVGHVMFHPVADNVLLSASADFTVKIWDISTGQQKSELSNVHADLIQGLSYNYSGNLLATTCKDKKLRVFDVRTGAVVAETNGHQGIKGSRVEWMGSLDKFVTTGFSRSSERQLYVWDFTNLNGGEPLKSETVDTASGLLIPKYDGDTNMLYVAGKGDGNIRYYEWVDDDKGLYPLAEYKSSDPLRGLGFLPKRACAINECEVARIYKVHPTMVEPISMKVPRKADTFQADIFPDTDGPEAALTADEFFAGKDAKPKLINLENGFVPSVSAVSFVTSAAAGGSPMIGSPARSGARTPVMNEKEMQDAFANLKKENDELKSQLTNKETCDSEQAGNGTEWERQWAVVTENSDDFSAWESLIRLAESGQSVADTTQTPAGPVSADSPPVLASNLRSVYDHFLAKFPLCFGYWKKYADAEMRIGGVDKATEVMTSIDLRKSMQLSHLQVFERAVVAIHNSIDLWNHYCQFKLDKSGADAESIRAVFERASQGVGHDFLSHTFWDKYIDYEENKQQDTAKVFAILERIIRIPLHQYSRYFEKYSQISVARPVEELIESEEFDRLTADIRTAHPNKTTSEIEQELRQKIHTIKSDIYLKTQESVHKRWAFESEIKRPYFHIKPLDDAQLGVWRKYLDFEETEGDATRVYVLYERCLVACALYEEFWLRYARFLIARGDVERAQNVYYRAANLFLAPGRTECRLEFAAFEEEQGRVPEAAQIYSKVLENGHVESLFKYANFMRRHYGMEKGEDCYTSAIGLATDDKSKGFLVAAKAKYIYNLKGSIDEARAVFLEGVPSLESRYLLLQYFLFEINLPGENLDHAAAAWDAVKASSVFTEYDKLTLGNRYADFLLERDANVAAYRALTLFLQTSYSMPTSEAALGDGASRKRGAETENGDDKAYKMAKTSANVTPVVTAAGVGMGGYGQTGVAAAAAYGGYGQQAAVGGAAAWGGYGGGGGGFGGY</sequence>
<feature type="region of interest" description="Disordered" evidence="16">
    <location>
        <begin position="1003"/>
        <end position="1022"/>
    </location>
</feature>
<keyword evidence="4 13" id="KW-0853">WD repeat</keyword>
<evidence type="ECO:0000256" key="12">
    <source>
        <dbReference type="ARBA" id="ARBA00062568"/>
    </source>
</evidence>
<comment type="similarity">
    <text evidence="11">Belongs to the PRP39 family.</text>
</comment>
<dbReference type="Gene3D" id="2.130.10.10">
    <property type="entry name" value="YVTN repeat-like/Quinoprotein amine dehydrogenase"/>
    <property type="match status" value="1"/>
</dbReference>
<dbReference type="InterPro" id="IPR036322">
    <property type="entry name" value="WD40_repeat_dom_sf"/>
</dbReference>
<keyword evidence="10" id="KW-0539">Nucleus</keyword>
<evidence type="ECO:0000256" key="14">
    <source>
        <dbReference type="RuleBase" id="RU280818"/>
    </source>
</evidence>
<dbReference type="Gene3D" id="1.25.40.10">
    <property type="entry name" value="Tetratricopeptide repeat domain"/>
    <property type="match status" value="2"/>
</dbReference>
<dbReference type="SMART" id="SM00320">
    <property type="entry name" value="WD40"/>
    <property type="match status" value="4"/>
</dbReference>
<dbReference type="InterPro" id="IPR011990">
    <property type="entry name" value="TPR-like_helical_dom_sf"/>
</dbReference>
<evidence type="ECO:0000256" key="3">
    <source>
        <dbReference type="ARBA" id="ARBA00022553"/>
    </source>
</evidence>
<dbReference type="Pfam" id="PF08953">
    <property type="entry name" value="DUF1899"/>
    <property type="match status" value="1"/>
</dbReference>
<dbReference type="InterPro" id="IPR015943">
    <property type="entry name" value="WD40/YVTN_repeat-like_dom_sf"/>
</dbReference>
<dbReference type="Pfam" id="PF16300">
    <property type="entry name" value="WD40_4"/>
    <property type="match status" value="1"/>
</dbReference>
<dbReference type="SUPFAM" id="SSF50978">
    <property type="entry name" value="WD40 repeat-like"/>
    <property type="match status" value="1"/>
</dbReference>
<dbReference type="OrthoDB" id="10265668at2759"/>
<evidence type="ECO:0000313" key="19">
    <source>
        <dbReference type="Proteomes" id="UP000320333"/>
    </source>
</evidence>
<protein>
    <recommendedName>
        <fullName evidence="14">Coronin</fullName>
    </recommendedName>
</protein>
<evidence type="ECO:0000256" key="1">
    <source>
        <dbReference type="ARBA" id="ARBA00004123"/>
    </source>
</evidence>
<keyword evidence="19" id="KW-1185">Reference proteome</keyword>
<comment type="subunit">
    <text evidence="12">Binds to F-actin.</text>
</comment>
<dbReference type="InterPro" id="IPR059164">
    <property type="entry name" value="HAT_PRP39_C"/>
</dbReference>
<feature type="repeat" description="WD" evidence="13">
    <location>
        <begin position="124"/>
        <end position="166"/>
    </location>
</feature>
<dbReference type="GO" id="GO:0051015">
    <property type="term" value="F:actin filament binding"/>
    <property type="evidence" value="ECO:0007669"/>
    <property type="project" value="TreeGrafter"/>
</dbReference>
<evidence type="ECO:0000256" key="10">
    <source>
        <dbReference type="ARBA" id="ARBA00023242"/>
    </source>
</evidence>
<gene>
    <name evidence="18" type="ORF">CcCBS67573_g01494</name>
</gene>
<feature type="compositionally biased region" description="Basic and acidic residues" evidence="16">
    <location>
        <begin position="1010"/>
        <end position="1022"/>
    </location>
</feature>
<reference evidence="18 19" key="1">
    <citation type="journal article" date="2019" name="Sci. Rep.">
        <title>Comparative genomics of chytrid fungi reveal insights into the obligate biotrophic and pathogenic lifestyle of Synchytrium endobioticum.</title>
        <authorList>
            <person name="van de Vossenberg B.T.L.H."/>
            <person name="Warris S."/>
            <person name="Nguyen H.D.T."/>
            <person name="van Gent-Pelzer M.P.E."/>
            <person name="Joly D.L."/>
            <person name="van de Geest H.C."/>
            <person name="Bonants P.J.M."/>
            <person name="Smith D.S."/>
            <person name="Levesque C.A."/>
            <person name="van der Lee T.A.J."/>
        </authorList>
    </citation>
    <scope>NUCLEOTIDE SEQUENCE [LARGE SCALE GENOMIC DNA]</scope>
    <source>
        <strain evidence="18 19">CBS 675.73</strain>
    </source>
</reference>
<evidence type="ECO:0000256" key="2">
    <source>
        <dbReference type="ARBA" id="ARBA00009482"/>
    </source>
</evidence>
<dbReference type="InterPro" id="IPR015048">
    <property type="entry name" value="DUF1899"/>
</dbReference>
<comment type="caution">
    <text evidence="18">The sequence shown here is derived from an EMBL/GenBank/DDBJ whole genome shotgun (WGS) entry which is preliminary data.</text>
</comment>
<proteinExistence type="inferred from homology"/>
<evidence type="ECO:0000256" key="6">
    <source>
        <dbReference type="ARBA" id="ARBA00022737"/>
    </source>
</evidence>
<evidence type="ECO:0000256" key="15">
    <source>
        <dbReference type="SAM" id="Coils"/>
    </source>
</evidence>
<dbReference type="Pfam" id="PF00400">
    <property type="entry name" value="WD40"/>
    <property type="match status" value="3"/>
</dbReference>
<dbReference type="InterPro" id="IPR019775">
    <property type="entry name" value="WD40_repeat_CS"/>
</dbReference>
<dbReference type="Pfam" id="PF23240">
    <property type="entry name" value="HAT_PRP39_N"/>
    <property type="match status" value="1"/>
</dbReference>
<evidence type="ECO:0000256" key="7">
    <source>
        <dbReference type="ARBA" id="ARBA00023054"/>
    </source>
</evidence>
<dbReference type="PROSITE" id="PS00678">
    <property type="entry name" value="WD_REPEATS_1"/>
    <property type="match status" value="1"/>
</dbReference>
<dbReference type="FunFam" id="1.25.40.10:FF:000064">
    <property type="entry name" value="Putative pre-mrna-processing factor 39"/>
    <property type="match status" value="1"/>
</dbReference>
<dbReference type="AlphaFoldDB" id="A0A507FLW0"/>
<dbReference type="InterPro" id="IPR015505">
    <property type="entry name" value="Coronin"/>
</dbReference>
<dbReference type="PROSITE" id="PS50082">
    <property type="entry name" value="WD_REPEATS_2"/>
    <property type="match status" value="3"/>
</dbReference>
<feature type="domain" description="DUF1899" evidence="17">
    <location>
        <begin position="3"/>
        <end position="67"/>
    </location>
</feature>
<dbReference type="PANTHER" id="PTHR10856:SF0">
    <property type="entry name" value="CORONIN"/>
    <property type="match status" value="1"/>
</dbReference>
<dbReference type="SMART" id="SM01166">
    <property type="entry name" value="DUF1899"/>
    <property type="match status" value="1"/>
</dbReference>
<feature type="coiled-coil region" evidence="15">
    <location>
        <begin position="430"/>
        <end position="457"/>
    </location>
</feature>
<dbReference type="FunFam" id="2.130.10.10:FF:000197">
    <property type="entry name" value="Coronin"/>
    <property type="match status" value="1"/>
</dbReference>
<dbReference type="GO" id="GO:0030479">
    <property type="term" value="C:actin cortical patch"/>
    <property type="evidence" value="ECO:0007669"/>
    <property type="project" value="UniProtKB-ARBA"/>
</dbReference>
<organism evidence="18 19">
    <name type="scientific">Chytriomyces confervae</name>
    <dbReference type="NCBI Taxonomy" id="246404"/>
    <lineage>
        <taxon>Eukaryota</taxon>
        <taxon>Fungi</taxon>
        <taxon>Fungi incertae sedis</taxon>
        <taxon>Chytridiomycota</taxon>
        <taxon>Chytridiomycota incertae sedis</taxon>
        <taxon>Chytridiomycetes</taxon>
        <taxon>Chytridiales</taxon>
        <taxon>Chytriomycetaceae</taxon>
        <taxon>Chytriomyces</taxon>
    </lineage>
</organism>
<evidence type="ECO:0000256" key="8">
    <source>
        <dbReference type="ARBA" id="ARBA00023187"/>
    </source>
</evidence>
<dbReference type="GO" id="GO:0008380">
    <property type="term" value="P:RNA splicing"/>
    <property type="evidence" value="ECO:0007669"/>
    <property type="project" value="UniProtKB-KW"/>
</dbReference>
<evidence type="ECO:0000313" key="18">
    <source>
        <dbReference type="EMBL" id="TPX77242.1"/>
    </source>
</evidence>
<keyword evidence="7 15" id="KW-0175">Coiled coil</keyword>
<dbReference type="Pfam" id="PF23241">
    <property type="entry name" value="HAT_PRP39_C"/>
    <property type="match status" value="1"/>
</dbReference>
<evidence type="ECO:0000256" key="9">
    <source>
        <dbReference type="ARBA" id="ARBA00023203"/>
    </source>
</evidence>
<keyword evidence="8" id="KW-0508">mRNA splicing</keyword>
<dbReference type="InterPro" id="IPR001680">
    <property type="entry name" value="WD40_rpt"/>
</dbReference>
<comment type="subcellular location">
    <subcellularLocation>
        <location evidence="1">Nucleus</location>
    </subcellularLocation>
</comment>
<feature type="repeat" description="WD" evidence="13">
    <location>
        <begin position="168"/>
        <end position="209"/>
    </location>
</feature>
<comment type="similarity">
    <text evidence="2 14">Belongs to the WD repeat coronin family.</text>
</comment>